<dbReference type="PANTHER" id="PTHR22744">
    <property type="entry name" value="HELIX LOOP HELIX PROTEIN 21-RELATED"/>
    <property type="match status" value="1"/>
</dbReference>
<dbReference type="PROSITE" id="PS50097">
    <property type="entry name" value="BTB"/>
    <property type="match status" value="1"/>
</dbReference>
<dbReference type="WBParaSite" id="Csp11.Scaffold629.g9572.t1">
    <property type="protein sequence ID" value="Csp11.Scaffold629.g9572.t1"/>
    <property type="gene ID" value="Csp11.Scaffold629.g9572"/>
</dbReference>
<feature type="domain" description="BTB" evidence="1">
    <location>
        <begin position="29"/>
        <end position="96"/>
    </location>
</feature>
<name>A0A1I7UI58_9PELO</name>
<sequence length="183" mass="21276">MAEIMHKLPSSKTVLEPDYTSVFKKTDETNAVLVVDGKKFHVNKAVLSYYSDYFKTLFESEFKEKSMKMIEIKDVKLEDFATLLSLVLKDPIMPTVNNAEKLLELADRFLLPAAKHHVEYVLLESSVHCLDKIRIAEKFQLEDLFERGLSKCKETLAKQNILRNPIYQQFSMETKAKVFYRCI</sequence>
<dbReference type="SMART" id="SM00225">
    <property type="entry name" value="BTB"/>
    <property type="match status" value="1"/>
</dbReference>
<dbReference type="InterPro" id="IPR011333">
    <property type="entry name" value="SKP1/BTB/POZ_sf"/>
</dbReference>
<dbReference type="Pfam" id="PF00651">
    <property type="entry name" value="BTB"/>
    <property type="match status" value="1"/>
</dbReference>
<dbReference type="AlphaFoldDB" id="A0A1I7UI58"/>
<proteinExistence type="predicted"/>
<evidence type="ECO:0000313" key="2">
    <source>
        <dbReference type="Proteomes" id="UP000095282"/>
    </source>
</evidence>
<accession>A0A1I7UI58</accession>
<evidence type="ECO:0000313" key="3">
    <source>
        <dbReference type="WBParaSite" id="Csp11.Scaffold629.g9572.t1"/>
    </source>
</evidence>
<keyword evidence="2" id="KW-1185">Reference proteome</keyword>
<dbReference type="PANTHER" id="PTHR22744:SF14">
    <property type="entry name" value="BTB DOMAIN-CONTAINING PROTEIN-RELATED"/>
    <property type="match status" value="1"/>
</dbReference>
<dbReference type="Gene3D" id="3.30.710.10">
    <property type="entry name" value="Potassium Channel Kv1.1, Chain A"/>
    <property type="match status" value="1"/>
</dbReference>
<protein>
    <submittedName>
        <fullName evidence="3">BTB domain-containing protein</fullName>
    </submittedName>
</protein>
<dbReference type="InterPro" id="IPR000210">
    <property type="entry name" value="BTB/POZ_dom"/>
</dbReference>
<reference evidence="3" key="1">
    <citation type="submission" date="2016-11" db="UniProtKB">
        <authorList>
            <consortium name="WormBaseParasite"/>
        </authorList>
    </citation>
    <scope>IDENTIFICATION</scope>
</reference>
<organism evidence="2 3">
    <name type="scientific">Caenorhabditis tropicalis</name>
    <dbReference type="NCBI Taxonomy" id="1561998"/>
    <lineage>
        <taxon>Eukaryota</taxon>
        <taxon>Metazoa</taxon>
        <taxon>Ecdysozoa</taxon>
        <taxon>Nematoda</taxon>
        <taxon>Chromadorea</taxon>
        <taxon>Rhabditida</taxon>
        <taxon>Rhabditina</taxon>
        <taxon>Rhabditomorpha</taxon>
        <taxon>Rhabditoidea</taxon>
        <taxon>Rhabditidae</taxon>
        <taxon>Peloderinae</taxon>
        <taxon>Caenorhabditis</taxon>
    </lineage>
</organism>
<dbReference type="STRING" id="1561998.A0A1I7UI58"/>
<dbReference type="CDD" id="cd18186">
    <property type="entry name" value="BTB_POZ_ZBTB_KLHL-like"/>
    <property type="match status" value="1"/>
</dbReference>
<dbReference type="SUPFAM" id="SSF54695">
    <property type="entry name" value="POZ domain"/>
    <property type="match status" value="1"/>
</dbReference>
<evidence type="ECO:0000259" key="1">
    <source>
        <dbReference type="PROSITE" id="PS50097"/>
    </source>
</evidence>
<dbReference type="Proteomes" id="UP000095282">
    <property type="component" value="Unplaced"/>
</dbReference>